<evidence type="ECO:0000256" key="5">
    <source>
        <dbReference type="SAM" id="Phobius"/>
    </source>
</evidence>
<evidence type="ECO:0000256" key="1">
    <source>
        <dbReference type="ARBA" id="ARBA00004141"/>
    </source>
</evidence>
<feature type="transmembrane region" description="Helical" evidence="5">
    <location>
        <begin position="95"/>
        <end position="113"/>
    </location>
</feature>
<name>A0A561PBE9_9BACT</name>
<gene>
    <name evidence="6" type="ORF">FHW36_109146</name>
</gene>
<comment type="subcellular location">
    <subcellularLocation>
        <location evidence="1">Membrane</location>
        <topology evidence="1">Multi-pass membrane protein</topology>
    </subcellularLocation>
</comment>
<dbReference type="PIRSF" id="PIRSF030066">
    <property type="entry name" value="UCP030066"/>
    <property type="match status" value="1"/>
</dbReference>
<evidence type="ECO:0000313" key="7">
    <source>
        <dbReference type="Proteomes" id="UP000320811"/>
    </source>
</evidence>
<keyword evidence="4 5" id="KW-0472">Membrane</keyword>
<feature type="transmembrane region" description="Helical" evidence="5">
    <location>
        <begin position="70"/>
        <end position="89"/>
    </location>
</feature>
<dbReference type="InterPro" id="IPR016944">
    <property type="entry name" value="UCP030066"/>
</dbReference>
<dbReference type="Proteomes" id="UP000320811">
    <property type="component" value="Unassembled WGS sequence"/>
</dbReference>
<evidence type="ECO:0000313" key="6">
    <source>
        <dbReference type="EMBL" id="TWF35356.1"/>
    </source>
</evidence>
<feature type="transmembrane region" description="Helical" evidence="5">
    <location>
        <begin position="39"/>
        <end position="58"/>
    </location>
</feature>
<comment type="caution">
    <text evidence="6">The sequence shown here is derived from an EMBL/GenBank/DDBJ whole genome shotgun (WGS) entry which is preliminary data.</text>
</comment>
<dbReference type="RefSeq" id="WP_145673400.1">
    <property type="nucleotide sequence ID" value="NZ_VIWO01000009.1"/>
</dbReference>
<keyword evidence="7" id="KW-1185">Reference proteome</keyword>
<evidence type="ECO:0000256" key="2">
    <source>
        <dbReference type="ARBA" id="ARBA00022692"/>
    </source>
</evidence>
<evidence type="ECO:0000256" key="4">
    <source>
        <dbReference type="ARBA" id="ARBA00023136"/>
    </source>
</evidence>
<accession>A0A561PBE9</accession>
<keyword evidence="2 5" id="KW-0812">Transmembrane</keyword>
<proteinExistence type="predicted"/>
<dbReference type="Pfam" id="PF13564">
    <property type="entry name" value="DoxX_2"/>
    <property type="match status" value="1"/>
</dbReference>
<keyword evidence="3 5" id="KW-1133">Transmembrane helix</keyword>
<sequence length="118" mass="13215">MKLTYRISTILFLLLMFVTAITDMMRMDAVLKTVLHLGYPAYLPVMIGIGKLAGILLLSLPRYTRWKEWGYAGFTVLFLSAAISHGVSGDGVGKVLFPLAMEALLLVSYISMWREINK</sequence>
<organism evidence="6 7">
    <name type="scientific">Chitinophaga polysaccharea</name>
    <dbReference type="NCBI Taxonomy" id="1293035"/>
    <lineage>
        <taxon>Bacteria</taxon>
        <taxon>Pseudomonadati</taxon>
        <taxon>Bacteroidota</taxon>
        <taxon>Chitinophagia</taxon>
        <taxon>Chitinophagales</taxon>
        <taxon>Chitinophagaceae</taxon>
        <taxon>Chitinophaga</taxon>
    </lineage>
</organism>
<protein>
    <submittedName>
        <fullName evidence="6">DoxX-like protein</fullName>
    </submittedName>
</protein>
<dbReference type="AlphaFoldDB" id="A0A561PBE9"/>
<dbReference type="EMBL" id="VIWO01000009">
    <property type="protein sequence ID" value="TWF35356.1"/>
    <property type="molecule type" value="Genomic_DNA"/>
</dbReference>
<dbReference type="OrthoDB" id="7960583at2"/>
<dbReference type="InterPro" id="IPR032808">
    <property type="entry name" value="DoxX"/>
</dbReference>
<dbReference type="GO" id="GO:0016020">
    <property type="term" value="C:membrane"/>
    <property type="evidence" value="ECO:0007669"/>
    <property type="project" value="UniProtKB-SubCell"/>
</dbReference>
<reference evidence="6 7" key="1">
    <citation type="submission" date="2019-06" db="EMBL/GenBank/DDBJ databases">
        <title>Sorghum-associated microbial communities from plants grown in Nebraska, USA.</title>
        <authorList>
            <person name="Schachtman D."/>
        </authorList>
    </citation>
    <scope>NUCLEOTIDE SEQUENCE [LARGE SCALE GENOMIC DNA]</scope>
    <source>
        <strain evidence="6 7">1209</strain>
    </source>
</reference>
<evidence type="ECO:0000256" key="3">
    <source>
        <dbReference type="ARBA" id="ARBA00022989"/>
    </source>
</evidence>